<dbReference type="EMBL" id="JABXBU010000012">
    <property type="protein sequence ID" value="KAF8789755.1"/>
    <property type="molecule type" value="Genomic_DNA"/>
</dbReference>
<dbReference type="AlphaFoldDB" id="A0A8T0FH89"/>
<feature type="region of interest" description="Disordered" evidence="1">
    <location>
        <begin position="101"/>
        <end position="121"/>
    </location>
</feature>
<gene>
    <name evidence="3" type="ORF">HNY73_007669</name>
</gene>
<dbReference type="Pfam" id="PF08763">
    <property type="entry name" value="Ca_chan_IQ"/>
    <property type="match status" value="1"/>
</dbReference>
<dbReference type="InterPro" id="IPR014873">
    <property type="entry name" value="VDCC_a1su_IQ"/>
</dbReference>
<reference evidence="3" key="2">
    <citation type="submission" date="2020-06" db="EMBL/GenBank/DDBJ databases">
        <authorList>
            <person name="Sheffer M."/>
        </authorList>
    </citation>
    <scope>NUCLEOTIDE SEQUENCE</scope>
</reference>
<evidence type="ECO:0000313" key="4">
    <source>
        <dbReference type="Proteomes" id="UP000807504"/>
    </source>
</evidence>
<organism evidence="3 4">
    <name type="scientific">Argiope bruennichi</name>
    <name type="common">Wasp spider</name>
    <name type="synonym">Aranea bruennichi</name>
    <dbReference type="NCBI Taxonomy" id="94029"/>
    <lineage>
        <taxon>Eukaryota</taxon>
        <taxon>Metazoa</taxon>
        <taxon>Ecdysozoa</taxon>
        <taxon>Arthropoda</taxon>
        <taxon>Chelicerata</taxon>
        <taxon>Arachnida</taxon>
        <taxon>Araneae</taxon>
        <taxon>Araneomorphae</taxon>
        <taxon>Entelegynae</taxon>
        <taxon>Araneoidea</taxon>
        <taxon>Araneidae</taxon>
        <taxon>Argiope</taxon>
    </lineage>
</organism>
<reference evidence="3" key="1">
    <citation type="journal article" date="2020" name="bioRxiv">
        <title>Chromosome-level reference genome of the European wasp spider Argiope bruennichi: a resource for studies on range expansion and evolutionary adaptation.</title>
        <authorList>
            <person name="Sheffer M.M."/>
            <person name="Hoppe A."/>
            <person name="Krehenwinkel H."/>
            <person name="Uhl G."/>
            <person name="Kuss A.W."/>
            <person name="Jensen L."/>
            <person name="Jensen C."/>
            <person name="Gillespie R.G."/>
            <person name="Hoff K.J."/>
            <person name="Prost S."/>
        </authorList>
    </citation>
    <scope>NUCLEOTIDE SEQUENCE</scope>
</reference>
<comment type="caution">
    <text evidence="3">The sequence shown here is derived from an EMBL/GenBank/DDBJ whole genome shotgun (WGS) entry which is preliminary data.</text>
</comment>
<keyword evidence="4" id="KW-1185">Reference proteome</keyword>
<name>A0A8T0FH89_ARGBR</name>
<evidence type="ECO:0000256" key="1">
    <source>
        <dbReference type="SAM" id="MobiDB-lite"/>
    </source>
</evidence>
<evidence type="ECO:0000259" key="2">
    <source>
        <dbReference type="SMART" id="SM01062"/>
    </source>
</evidence>
<accession>A0A8T0FH89</accession>
<dbReference type="Gene3D" id="6.10.250.2180">
    <property type="match status" value="1"/>
</dbReference>
<dbReference type="Proteomes" id="UP000807504">
    <property type="component" value="Unassembled WGS sequence"/>
</dbReference>
<sequence length="151" mass="16909">MKSFLSPADEDVTVGKFYATFLIQDYFRRFKKRKEEREKALGDGSEESTVALQAGLRTLHEAGPELRRAISGNLEDDDFDDGPDILPMHRRNHMLFGNIWGKGGKQSNARGPGRSHAKVSPVNTLNLVSPMHRAAMPNHYVLSRDSQSSQV</sequence>
<evidence type="ECO:0000313" key="3">
    <source>
        <dbReference type="EMBL" id="KAF8789755.1"/>
    </source>
</evidence>
<proteinExistence type="predicted"/>
<protein>
    <submittedName>
        <fullName evidence="3">Voltage-dependent calcium channel type D like protein</fullName>
    </submittedName>
</protein>
<dbReference type="SMART" id="SM01062">
    <property type="entry name" value="Ca_chan_IQ"/>
    <property type="match status" value="1"/>
</dbReference>
<feature type="domain" description="Voltage-dependent calcium channel alpha-1 subunit IQ" evidence="2">
    <location>
        <begin position="9"/>
        <end position="43"/>
    </location>
</feature>